<sequence>MLSIDIKGSLIHTDSMETMYDRLGDMLNECLEKGEIPREKPQTPKQDTSPESTVIQTVRLSEEVLKAFHTLGFLGNYSHSQHSLIDVTTLPSLPELRSAYTGSVKNFHPDTAKISQEEAGVKITALTESFDMLKNWYTANRLTGQNP</sequence>
<reference evidence="1" key="2">
    <citation type="submission" date="2021-04" db="EMBL/GenBank/DDBJ databases">
        <authorList>
            <person name="Gilroy R."/>
        </authorList>
    </citation>
    <scope>NUCLEOTIDE SEQUENCE</scope>
    <source>
        <strain evidence="1">Gambia15-2214</strain>
    </source>
</reference>
<evidence type="ECO:0000313" key="2">
    <source>
        <dbReference type="Proteomes" id="UP000823914"/>
    </source>
</evidence>
<dbReference type="AlphaFoldDB" id="A0A9E2L1Q3"/>
<organism evidence="1 2">
    <name type="scientific">Candidatus Treponema excrementipullorum</name>
    <dbReference type="NCBI Taxonomy" id="2838768"/>
    <lineage>
        <taxon>Bacteria</taxon>
        <taxon>Pseudomonadati</taxon>
        <taxon>Spirochaetota</taxon>
        <taxon>Spirochaetia</taxon>
        <taxon>Spirochaetales</taxon>
        <taxon>Treponemataceae</taxon>
        <taxon>Treponema</taxon>
    </lineage>
</organism>
<name>A0A9E2L1Q3_9SPIR</name>
<dbReference type="InterPro" id="IPR036869">
    <property type="entry name" value="J_dom_sf"/>
</dbReference>
<dbReference type="Proteomes" id="UP000823914">
    <property type="component" value="Unassembled WGS sequence"/>
</dbReference>
<dbReference type="SUPFAM" id="SSF46565">
    <property type="entry name" value="Chaperone J-domain"/>
    <property type="match status" value="1"/>
</dbReference>
<comment type="caution">
    <text evidence="1">The sequence shown here is derived from an EMBL/GenBank/DDBJ whole genome shotgun (WGS) entry which is preliminary data.</text>
</comment>
<reference evidence="1" key="1">
    <citation type="journal article" date="2021" name="PeerJ">
        <title>Extensive microbial diversity within the chicken gut microbiome revealed by metagenomics and culture.</title>
        <authorList>
            <person name="Gilroy R."/>
            <person name="Ravi A."/>
            <person name="Getino M."/>
            <person name="Pursley I."/>
            <person name="Horton D.L."/>
            <person name="Alikhan N.F."/>
            <person name="Baker D."/>
            <person name="Gharbi K."/>
            <person name="Hall N."/>
            <person name="Watson M."/>
            <person name="Adriaenssens E.M."/>
            <person name="Foster-Nyarko E."/>
            <person name="Jarju S."/>
            <person name="Secka A."/>
            <person name="Antonio M."/>
            <person name="Oren A."/>
            <person name="Chaudhuri R.R."/>
            <person name="La Ragione R."/>
            <person name="Hildebrand F."/>
            <person name="Pallen M.J."/>
        </authorList>
    </citation>
    <scope>NUCLEOTIDE SEQUENCE</scope>
    <source>
        <strain evidence="1">Gambia15-2214</strain>
    </source>
</reference>
<dbReference type="EMBL" id="JAHLFV010000130">
    <property type="protein sequence ID" value="MBU3849998.1"/>
    <property type="molecule type" value="Genomic_DNA"/>
</dbReference>
<evidence type="ECO:0008006" key="3">
    <source>
        <dbReference type="Google" id="ProtNLM"/>
    </source>
</evidence>
<evidence type="ECO:0000313" key="1">
    <source>
        <dbReference type="EMBL" id="MBU3849998.1"/>
    </source>
</evidence>
<proteinExistence type="predicted"/>
<protein>
    <recommendedName>
        <fullName evidence="3">J domain-containing protein</fullName>
    </recommendedName>
</protein>
<gene>
    <name evidence="1" type="ORF">IAA16_05490</name>
</gene>
<accession>A0A9E2L1Q3</accession>